<dbReference type="AlphaFoldDB" id="A0A8S9YWT7"/>
<protein>
    <submittedName>
        <fullName evidence="2">Uncharacterized protein</fullName>
    </submittedName>
</protein>
<evidence type="ECO:0000313" key="3">
    <source>
        <dbReference type="Proteomes" id="UP000822476"/>
    </source>
</evidence>
<name>A0A8S9YWT7_9TREM</name>
<dbReference type="InterPro" id="IPR009643">
    <property type="entry name" value="HS1-bd"/>
</dbReference>
<organism evidence="2 3">
    <name type="scientific">Paragonimus skrjabini miyazakii</name>
    <dbReference type="NCBI Taxonomy" id="59628"/>
    <lineage>
        <taxon>Eukaryota</taxon>
        <taxon>Metazoa</taxon>
        <taxon>Spiralia</taxon>
        <taxon>Lophotrochozoa</taxon>
        <taxon>Platyhelminthes</taxon>
        <taxon>Trematoda</taxon>
        <taxon>Digenea</taxon>
        <taxon>Plagiorchiida</taxon>
        <taxon>Troglotremata</taxon>
        <taxon>Troglotrematidae</taxon>
        <taxon>Paragonimus</taxon>
    </lineage>
</organism>
<dbReference type="OrthoDB" id="4159489at2759"/>
<dbReference type="Pfam" id="PF06825">
    <property type="entry name" value="HSBP1"/>
    <property type="match status" value="1"/>
</dbReference>
<gene>
    <name evidence="2" type="ORF">EG68_02686</name>
</gene>
<dbReference type="Proteomes" id="UP000822476">
    <property type="component" value="Unassembled WGS sequence"/>
</dbReference>
<keyword evidence="3" id="KW-1185">Reference proteome</keyword>
<comment type="similarity">
    <text evidence="1">Belongs to the HSBP1 family.</text>
</comment>
<evidence type="ECO:0000256" key="1">
    <source>
        <dbReference type="ARBA" id="ARBA00006349"/>
    </source>
</evidence>
<dbReference type="GO" id="GO:0003714">
    <property type="term" value="F:transcription corepressor activity"/>
    <property type="evidence" value="ECO:0007669"/>
    <property type="project" value="InterPro"/>
</dbReference>
<sequence length="113" mass="12876">MSLGTEIIKDRSFGIPDPHTVTELSNYVMNRSTIEILEYFRCKAFFSRCTILCNKQVRKFPRGISFLNKASIFEKKVCSILNTYILLEEMASKIDSLEKNVADLMTQAGVQEG</sequence>
<comment type="caution">
    <text evidence="2">The sequence shown here is derived from an EMBL/GenBank/DDBJ whole genome shotgun (WGS) entry which is preliminary data.</text>
</comment>
<accession>A0A8S9YWT7</accession>
<proteinExistence type="inferred from homology"/>
<evidence type="ECO:0000313" key="2">
    <source>
        <dbReference type="EMBL" id="KAF7259559.1"/>
    </source>
</evidence>
<reference evidence="2" key="1">
    <citation type="submission" date="2019-07" db="EMBL/GenBank/DDBJ databases">
        <title>Annotation for the trematode Paragonimus miyazaki's.</title>
        <authorList>
            <person name="Choi Y.-J."/>
        </authorList>
    </citation>
    <scope>NUCLEOTIDE SEQUENCE</scope>
    <source>
        <strain evidence="2">Japan</strain>
    </source>
</reference>
<dbReference type="EMBL" id="JTDE01001145">
    <property type="protein sequence ID" value="KAF7259559.1"/>
    <property type="molecule type" value="Genomic_DNA"/>
</dbReference>